<name>A0AAE0GIF6_9CHLO</name>
<gene>
    <name evidence="1" type="ORF">CYMTET_13523</name>
</gene>
<dbReference type="EMBL" id="LGRX02005385">
    <property type="protein sequence ID" value="KAK3278543.1"/>
    <property type="molecule type" value="Genomic_DNA"/>
</dbReference>
<dbReference type="GO" id="GO:0003978">
    <property type="term" value="F:UDP-glucose 4-epimerase activity"/>
    <property type="evidence" value="ECO:0007669"/>
    <property type="project" value="TreeGrafter"/>
</dbReference>
<dbReference type="PANTHER" id="PTHR43725">
    <property type="entry name" value="UDP-GLUCOSE 4-EPIMERASE"/>
    <property type="match status" value="1"/>
</dbReference>
<dbReference type="Gene3D" id="3.40.50.720">
    <property type="entry name" value="NAD(P)-binding Rossmann-like Domain"/>
    <property type="match status" value="1"/>
</dbReference>
<organism evidence="1 2">
    <name type="scientific">Cymbomonas tetramitiformis</name>
    <dbReference type="NCBI Taxonomy" id="36881"/>
    <lineage>
        <taxon>Eukaryota</taxon>
        <taxon>Viridiplantae</taxon>
        <taxon>Chlorophyta</taxon>
        <taxon>Pyramimonadophyceae</taxon>
        <taxon>Pyramimonadales</taxon>
        <taxon>Pyramimonadaceae</taxon>
        <taxon>Cymbomonas</taxon>
    </lineage>
</organism>
<dbReference type="GO" id="GO:0005829">
    <property type="term" value="C:cytosol"/>
    <property type="evidence" value="ECO:0007669"/>
    <property type="project" value="TreeGrafter"/>
</dbReference>
<dbReference type="AlphaFoldDB" id="A0AAE0GIF6"/>
<dbReference type="GO" id="GO:0005996">
    <property type="term" value="P:monosaccharide metabolic process"/>
    <property type="evidence" value="ECO:0007669"/>
    <property type="project" value="TreeGrafter"/>
</dbReference>
<proteinExistence type="predicted"/>
<accession>A0AAE0GIF6</accession>
<evidence type="ECO:0000313" key="1">
    <source>
        <dbReference type="EMBL" id="KAK3278543.1"/>
    </source>
</evidence>
<sequence>MSVISAPIINANHAKLSSFKCSTRGLRARGLALRSTRVATLDVRAENVLIVNTKGGGHAPFGLYLAKELSAAGHQITILNDGDPEKLASKAPFSEYPSIPGASVVWGNPTDPASFPSGHFDVVYDNNGKDLDNCKPLIDTYSRTCTQYCFVSSAGMAIENEVAPMIFESTPCNPKKGHFAVEEYLKTQNVPYTIFRPLYPYGKFTMKDCEQWFMDRILRDRPVPIPGDGLQLVGLSNYEDCGKVLAAAALNPKAIRSVYNLTSDTLVSFNGVAQAVAKAAGKEAIIVNYNPNTLGKGAWPFRLGHFFASSAKSQAELGVTFSHTFEGDMQECLQRYMAAGRLQKEVDFSKDDEIIKSILP</sequence>
<protein>
    <submittedName>
        <fullName evidence="1">Uncharacterized protein</fullName>
    </submittedName>
</protein>
<evidence type="ECO:0000313" key="2">
    <source>
        <dbReference type="Proteomes" id="UP001190700"/>
    </source>
</evidence>
<comment type="caution">
    <text evidence="1">The sequence shown here is derived from an EMBL/GenBank/DDBJ whole genome shotgun (WGS) entry which is preliminary data.</text>
</comment>
<dbReference type="SUPFAM" id="SSF51735">
    <property type="entry name" value="NAD(P)-binding Rossmann-fold domains"/>
    <property type="match status" value="1"/>
</dbReference>
<keyword evidence="2" id="KW-1185">Reference proteome</keyword>
<reference evidence="1 2" key="1">
    <citation type="journal article" date="2015" name="Genome Biol. Evol.">
        <title>Comparative Genomics of a Bacterivorous Green Alga Reveals Evolutionary Causalities and Consequences of Phago-Mixotrophic Mode of Nutrition.</title>
        <authorList>
            <person name="Burns J.A."/>
            <person name="Paasch A."/>
            <person name="Narechania A."/>
            <person name="Kim E."/>
        </authorList>
    </citation>
    <scope>NUCLEOTIDE SEQUENCE [LARGE SCALE GENOMIC DNA]</scope>
    <source>
        <strain evidence="1 2">PLY_AMNH</strain>
    </source>
</reference>
<dbReference type="PANTHER" id="PTHR43725:SF6">
    <property type="entry name" value="CHLOROPLAST STEM-LOOP BINDING PROTEIN OF 41 KDA A, CHLOROPLASTIC"/>
    <property type="match status" value="1"/>
</dbReference>
<dbReference type="Proteomes" id="UP001190700">
    <property type="component" value="Unassembled WGS sequence"/>
</dbReference>
<dbReference type="InterPro" id="IPR036291">
    <property type="entry name" value="NAD(P)-bd_dom_sf"/>
</dbReference>